<dbReference type="InterPro" id="IPR016169">
    <property type="entry name" value="FAD-bd_PCMH_sub2"/>
</dbReference>
<dbReference type="Gene3D" id="3.40.462.20">
    <property type="match status" value="1"/>
</dbReference>
<sequence length="465" mass="50677">MTLKNRSGQPVPQGELDALRTVVRGDVLGQEDEGYAEARLVWNGYFNRSPGLIVRCAGAADVVEAVRFATRHDVLLAIRSGGHSYPGHSTIDDGLVVDLTRMKGIRVDLQRGVAIAEPGLLLADLDDETYRFGLAVTGGQISHTGIAGLTLGGGIGWLCRSQGLTVDNLVAADVVLANGEVRRASADDDADLYWAIRGGGGNFGVVTSFEYKLHPQGACRTGVVVYRGADHHRVAEGLSAFARTAPDRLGLAVGFLDLEDGETGIAIRYVDTAPADDTDTLIDALAGFGPEPVMRTTETMDYPKVQQLADADMVHHRRYYTRSFMIPTVTDEALVTLLEGFRERRSPLTQVGFMLLGGQVARVAPEATAFPHRQDGFLVTLLGGWTHEDDDAANTTWCREVYDRMQRFTSGGVYVNELLDEGDRRILSAYGPAHYERLSQLKAKYDPHNVFRVNQNIKPAQPARP</sequence>
<gene>
    <name evidence="7" type="ORF">AQJ67_36045</name>
</gene>
<dbReference type="InterPro" id="IPR016166">
    <property type="entry name" value="FAD-bd_PCMH"/>
</dbReference>
<dbReference type="OrthoDB" id="9775082at2"/>
<keyword evidence="8" id="KW-1185">Reference proteome</keyword>
<dbReference type="Pfam" id="PF01565">
    <property type="entry name" value="FAD_binding_4"/>
    <property type="match status" value="1"/>
</dbReference>
<accession>A0A101TN50</accession>
<dbReference type="Pfam" id="PF08031">
    <property type="entry name" value="BBE"/>
    <property type="match status" value="1"/>
</dbReference>
<evidence type="ECO:0000313" key="8">
    <source>
        <dbReference type="Proteomes" id="UP000053429"/>
    </source>
</evidence>
<evidence type="ECO:0000256" key="5">
    <source>
        <dbReference type="ARBA" id="ARBA00023002"/>
    </source>
</evidence>
<name>A0A101TN50_9ACTN</name>
<dbReference type="PROSITE" id="PS00862">
    <property type="entry name" value="OX2_COVAL_FAD"/>
    <property type="match status" value="1"/>
</dbReference>
<dbReference type="STRING" id="661399.AQJ67_36045"/>
<dbReference type="Proteomes" id="UP000053429">
    <property type="component" value="Unassembled WGS sequence"/>
</dbReference>
<dbReference type="Gene3D" id="3.30.465.10">
    <property type="match status" value="1"/>
</dbReference>
<dbReference type="InterPro" id="IPR006093">
    <property type="entry name" value="Oxy_OxRdtase_FAD_BS"/>
</dbReference>
<feature type="domain" description="FAD-binding PCMH-type" evidence="6">
    <location>
        <begin position="46"/>
        <end position="216"/>
    </location>
</feature>
<evidence type="ECO:0000256" key="2">
    <source>
        <dbReference type="ARBA" id="ARBA00005466"/>
    </source>
</evidence>
<dbReference type="InterPro" id="IPR012951">
    <property type="entry name" value="BBE"/>
</dbReference>
<dbReference type="GO" id="GO:0071949">
    <property type="term" value="F:FAD binding"/>
    <property type="evidence" value="ECO:0007669"/>
    <property type="project" value="InterPro"/>
</dbReference>
<dbReference type="InterPro" id="IPR036318">
    <property type="entry name" value="FAD-bd_PCMH-like_sf"/>
</dbReference>
<organism evidence="7 8">
    <name type="scientific">Streptomyces caeruleatus</name>
    <dbReference type="NCBI Taxonomy" id="661399"/>
    <lineage>
        <taxon>Bacteria</taxon>
        <taxon>Bacillati</taxon>
        <taxon>Actinomycetota</taxon>
        <taxon>Actinomycetes</taxon>
        <taxon>Kitasatosporales</taxon>
        <taxon>Streptomycetaceae</taxon>
        <taxon>Streptomyces</taxon>
    </lineage>
</organism>
<dbReference type="EMBL" id="LMWY01000049">
    <property type="protein sequence ID" value="KUN95403.1"/>
    <property type="molecule type" value="Genomic_DNA"/>
</dbReference>
<evidence type="ECO:0000256" key="4">
    <source>
        <dbReference type="ARBA" id="ARBA00022827"/>
    </source>
</evidence>
<keyword evidence="3" id="KW-0285">Flavoprotein</keyword>
<evidence type="ECO:0000256" key="3">
    <source>
        <dbReference type="ARBA" id="ARBA00022630"/>
    </source>
</evidence>
<evidence type="ECO:0000256" key="1">
    <source>
        <dbReference type="ARBA" id="ARBA00001974"/>
    </source>
</evidence>
<dbReference type="PANTHER" id="PTHR42973:SF39">
    <property type="entry name" value="FAD-BINDING PCMH-TYPE DOMAIN-CONTAINING PROTEIN"/>
    <property type="match status" value="1"/>
</dbReference>
<dbReference type="PROSITE" id="PS51387">
    <property type="entry name" value="FAD_PCMH"/>
    <property type="match status" value="1"/>
</dbReference>
<dbReference type="InterPro" id="IPR050416">
    <property type="entry name" value="FAD-linked_Oxidoreductase"/>
</dbReference>
<comment type="caution">
    <text evidence="7">The sequence shown here is derived from an EMBL/GenBank/DDBJ whole genome shotgun (WGS) entry which is preliminary data.</text>
</comment>
<comment type="similarity">
    <text evidence="2">Belongs to the oxygen-dependent FAD-linked oxidoreductase family.</text>
</comment>
<dbReference type="GO" id="GO:0016491">
    <property type="term" value="F:oxidoreductase activity"/>
    <property type="evidence" value="ECO:0007669"/>
    <property type="project" value="UniProtKB-KW"/>
</dbReference>
<dbReference type="InterPro" id="IPR016167">
    <property type="entry name" value="FAD-bd_PCMH_sub1"/>
</dbReference>
<protein>
    <recommendedName>
        <fullName evidence="6">FAD-binding PCMH-type domain-containing protein</fullName>
    </recommendedName>
</protein>
<dbReference type="PANTHER" id="PTHR42973">
    <property type="entry name" value="BINDING OXIDOREDUCTASE, PUTATIVE (AFU_ORTHOLOGUE AFUA_1G17690)-RELATED"/>
    <property type="match status" value="1"/>
</dbReference>
<proteinExistence type="inferred from homology"/>
<dbReference type="SUPFAM" id="SSF56176">
    <property type="entry name" value="FAD-binding/transporter-associated domain-like"/>
    <property type="match status" value="1"/>
</dbReference>
<reference evidence="7 8" key="1">
    <citation type="submission" date="2015-10" db="EMBL/GenBank/DDBJ databases">
        <title>Draft genome sequence of Streptomyces caeruleatus NRRL B-24802, type strain for the species Streptomyces caeruleatus.</title>
        <authorList>
            <person name="Ruckert C."/>
            <person name="Winkler A."/>
            <person name="Kalinowski J."/>
            <person name="Kampfer P."/>
            <person name="Glaeser S."/>
        </authorList>
    </citation>
    <scope>NUCLEOTIDE SEQUENCE [LARGE SCALE GENOMIC DNA]</scope>
    <source>
        <strain evidence="7 8">NRRL B-24802</strain>
    </source>
</reference>
<comment type="cofactor">
    <cofactor evidence="1">
        <name>FAD</name>
        <dbReference type="ChEBI" id="CHEBI:57692"/>
    </cofactor>
</comment>
<evidence type="ECO:0000259" key="6">
    <source>
        <dbReference type="PROSITE" id="PS51387"/>
    </source>
</evidence>
<dbReference type="AlphaFoldDB" id="A0A101TN50"/>
<dbReference type="InterPro" id="IPR006094">
    <property type="entry name" value="Oxid_FAD_bind_N"/>
</dbReference>
<keyword evidence="4" id="KW-0274">FAD</keyword>
<dbReference type="Gene3D" id="3.30.43.10">
    <property type="entry name" value="Uridine Diphospho-n-acetylenolpyruvylglucosamine Reductase, domain 2"/>
    <property type="match status" value="1"/>
</dbReference>
<keyword evidence="5" id="KW-0560">Oxidoreductase</keyword>
<evidence type="ECO:0000313" key="7">
    <source>
        <dbReference type="EMBL" id="KUN95403.1"/>
    </source>
</evidence>
<dbReference type="RefSeq" id="WP_062723679.1">
    <property type="nucleotide sequence ID" value="NZ_KQ948938.1"/>
</dbReference>